<dbReference type="EMBL" id="JBCNJP010000019">
    <property type="protein sequence ID" value="KAK9062389.1"/>
    <property type="molecule type" value="Genomic_DNA"/>
</dbReference>
<dbReference type="InterPro" id="IPR011989">
    <property type="entry name" value="ARM-like"/>
</dbReference>
<evidence type="ECO:0000256" key="1">
    <source>
        <dbReference type="SAM" id="Phobius"/>
    </source>
</evidence>
<proteinExistence type="predicted"/>
<feature type="domain" description="TORTIFOLIA1/SINE1-2 N-terminal" evidence="2">
    <location>
        <begin position="19"/>
        <end position="215"/>
    </location>
</feature>
<keyword evidence="1" id="KW-1133">Transmembrane helix</keyword>
<name>A0AAP0CT36_9ASTR</name>
<evidence type="ECO:0000313" key="4">
    <source>
        <dbReference type="Proteomes" id="UP001408789"/>
    </source>
</evidence>
<dbReference type="Pfam" id="PF24714">
    <property type="entry name" value="TOR1L1_N"/>
    <property type="match status" value="1"/>
</dbReference>
<dbReference type="Gene3D" id="1.25.10.10">
    <property type="entry name" value="Leucine-rich Repeat Variant"/>
    <property type="match status" value="1"/>
</dbReference>
<comment type="caution">
    <text evidence="3">The sequence shown here is derived from an EMBL/GenBank/DDBJ whole genome shotgun (WGS) entry which is preliminary data.</text>
</comment>
<keyword evidence="1" id="KW-0812">Transmembrane</keyword>
<evidence type="ECO:0000313" key="3">
    <source>
        <dbReference type="EMBL" id="KAK9062389.1"/>
    </source>
</evidence>
<sequence>MGRNLSPVLTRELENLDKDAGSRKSAMKAIKSCVKDLDSKAIPMFLAQVSTKEAGLTSGEFTISLYEDLARVFGTKIVPQIDNIMSTIIKNLTSSVASFALHQACSKVIPAIARYGMDPTTPDDKKRRIIQSLCKPLSDSLLSSKETLSSGAALCLKALVDSDNWRFASSQTVNEVCQRVVGALEKPMMTSSHMGLVMSLAKHNGLVVEGYARWLVLSGIKILNMPASEGISQKRLMTIQMINFLMKCLDYKCVMPELSLIIEEMKKCDDDQMAYVKGAAFEATQTARRILIEKGSKYEKRSGQRGLTVSHESQTMGSFDGYSSVVDSPYSVSVLSQEVDSDRSVNRKLWRYENGVKDASLKSGLFSGGSSTPRSVVINSEHQSYSANGIYEDQGDYANELSGFLQKSDSRSDTPSPQRSRSYINLENFKLFSTPRKLVKSLQAASDEVCSNFSENKSQRVKSPQSQGSISSLLSKFNLNWTSKGDQNGLSCDLGDDFSDDEQFYDTSESVSSSEDICQELIPETKATLGFSTLRSLCGLIVLFAIIVCFLLVGGADEGHNLVPT</sequence>
<dbReference type="PANTHER" id="PTHR31355:SF4">
    <property type="entry name" value="TOG DOMAIN-CONTAINING PROTEIN"/>
    <property type="match status" value="1"/>
</dbReference>
<dbReference type="AlphaFoldDB" id="A0AAP0CT36"/>
<dbReference type="PANTHER" id="PTHR31355">
    <property type="entry name" value="MICROTUBULE-ASSOCIATED PROTEIN TORTIFOLIA1"/>
    <property type="match status" value="1"/>
</dbReference>
<reference evidence="3 4" key="1">
    <citation type="submission" date="2024-04" db="EMBL/GenBank/DDBJ databases">
        <title>The reference genome of an endangered Asteraceae, Deinandra increscens subsp. villosa, native to the Central Coast of California.</title>
        <authorList>
            <person name="Guilliams M."/>
            <person name="Hasenstab-Lehman K."/>
            <person name="Meyer R."/>
            <person name="Mcevoy S."/>
        </authorList>
    </citation>
    <scope>NUCLEOTIDE SEQUENCE [LARGE SCALE GENOMIC DNA]</scope>
    <source>
        <tissue evidence="3">Leaf</tissue>
    </source>
</reference>
<feature type="transmembrane region" description="Helical" evidence="1">
    <location>
        <begin position="536"/>
        <end position="556"/>
    </location>
</feature>
<keyword evidence="4" id="KW-1185">Reference proteome</keyword>
<protein>
    <recommendedName>
        <fullName evidence="2">TORTIFOLIA1/SINE1-2 N-terminal domain-containing protein</fullName>
    </recommendedName>
</protein>
<evidence type="ECO:0000259" key="2">
    <source>
        <dbReference type="Pfam" id="PF24714"/>
    </source>
</evidence>
<dbReference type="GO" id="GO:0005874">
    <property type="term" value="C:microtubule"/>
    <property type="evidence" value="ECO:0007669"/>
    <property type="project" value="InterPro"/>
</dbReference>
<accession>A0AAP0CT36</accession>
<dbReference type="InterPro" id="IPR016024">
    <property type="entry name" value="ARM-type_fold"/>
</dbReference>
<dbReference type="InterPro" id="IPR057600">
    <property type="entry name" value="TORTIFOLIA1/SINE1-2_N"/>
</dbReference>
<organism evidence="3 4">
    <name type="scientific">Deinandra increscens subsp. villosa</name>
    <dbReference type="NCBI Taxonomy" id="3103831"/>
    <lineage>
        <taxon>Eukaryota</taxon>
        <taxon>Viridiplantae</taxon>
        <taxon>Streptophyta</taxon>
        <taxon>Embryophyta</taxon>
        <taxon>Tracheophyta</taxon>
        <taxon>Spermatophyta</taxon>
        <taxon>Magnoliopsida</taxon>
        <taxon>eudicotyledons</taxon>
        <taxon>Gunneridae</taxon>
        <taxon>Pentapetalae</taxon>
        <taxon>asterids</taxon>
        <taxon>campanulids</taxon>
        <taxon>Asterales</taxon>
        <taxon>Asteraceae</taxon>
        <taxon>Asteroideae</taxon>
        <taxon>Heliantheae alliance</taxon>
        <taxon>Madieae</taxon>
        <taxon>Madiinae</taxon>
        <taxon>Deinandra</taxon>
    </lineage>
</organism>
<keyword evidence="1" id="KW-0472">Membrane</keyword>
<dbReference type="SUPFAM" id="SSF48371">
    <property type="entry name" value="ARM repeat"/>
    <property type="match status" value="1"/>
</dbReference>
<dbReference type="Proteomes" id="UP001408789">
    <property type="component" value="Unassembled WGS sequence"/>
</dbReference>
<dbReference type="InterPro" id="IPR033337">
    <property type="entry name" value="TORTIFOLIA1/SINE1-2"/>
</dbReference>
<dbReference type="GO" id="GO:0008017">
    <property type="term" value="F:microtubule binding"/>
    <property type="evidence" value="ECO:0007669"/>
    <property type="project" value="InterPro"/>
</dbReference>
<gene>
    <name evidence="3" type="ORF">SSX86_019575</name>
</gene>